<keyword evidence="6" id="KW-0472">Membrane</keyword>
<protein>
    <submittedName>
        <fullName evidence="9">FAT1-like protein</fullName>
    </submittedName>
</protein>
<dbReference type="InterPro" id="IPR050174">
    <property type="entry name" value="Protocadherin/Cadherin-CA"/>
</dbReference>
<evidence type="ECO:0000256" key="2">
    <source>
        <dbReference type="ARBA" id="ARBA00022692"/>
    </source>
</evidence>
<dbReference type="Gene3D" id="2.60.40.60">
    <property type="entry name" value="Cadherins"/>
    <property type="match status" value="2"/>
</dbReference>
<keyword evidence="2 6" id="KW-0812">Transmembrane</keyword>
<keyword evidence="4" id="KW-0325">Glycoprotein</keyword>
<keyword evidence="7" id="KW-0732">Signal</keyword>
<proteinExistence type="predicted"/>
<evidence type="ECO:0000256" key="6">
    <source>
        <dbReference type="SAM" id="Phobius"/>
    </source>
</evidence>
<dbReference type="InterPro" id="IPR002126">
    <property type="entry name" value="Cadherin-like_dom"/>
</dbReference>
<dbReference type="PANTHER" id="PTHR24028">
    <property type="entry name" value="CADHERIN-87A"/>
    <property type="match status" value="1"/>
</dbReference>
<evidence type="ECO:0000259" key="8">
    <source>
        <dbReference type="PROSITE" id="PS50268"/>
    </source>
</evidence>
<dbReference type="SUPFAM" id="SSF49313">
    <property type="entry name" value="Cadherin-like"/>
    <property type="match status" value="2"/>
</dbReference>
<evidence type="ECO:0000313" key="10">
    <source>
        <dbReference type="Proteomes" id="UP001164746"/>
    </source>
</evidence>
<keyword evidence="5" id="KW-0106">Calcium</keyword>
<dbReference type="Proteomes" id="UP001164746">
    <property type="component" value="Chromosome 7"/>
</dbReference>
<organism evidence="9 10">
    <name type="scientific">Mya arenaria</name>
    <name type="common">Soft-shell clam</name>
    <dbReference type="NCBI Taxonomy" id="6604"/>
    <lineage>
        <taxon>Eukaryota</taxon>
        <taxon>Metazoa</taxon>
        <taxon>Spiralia</taxon>
        <taxon>Lophotrochozoa</taxon>
        <taxon>Mollusca</taxon>
        <taxon>Bivalvia</taxon>
        <taxon>Autobranchia</taxon>
        <taxon>Heteroconchia</taxon>
        <taxon>Euheterodonta</taxon>
        <taxon>Imparidentia</taxon>
        <taxon>Neoheterodontei</taxon>
        <taxon>Myida</taxon>
        <taxon>Myoidea</taxon>
        <taxon>Myidae</taxon>
        <taxon>Mya</taxon>
    </lineage>
</organism>
<feature type="signal peptide" evidence="7">
    <location>
        <begin position="1"/>
        <end position="22"/>
    </location>
</feature>
<comment type="subcellular location">
    <subcellularLocation>
        <location evidence="1">Membrane</location>
        <topology evidence="1">Single-pass membrane protein</topology>
    </subcellularLocation>
</comment>
<dbReference type="PROSITE" id="PS51257">
    <property type="entry name" value="PROKAR_LIPOPROTEIN"/>
    <property type="match status" value="1"/>
</dbReference>
<feature type="domain" description="Cadherin" evidence="8">
    <location>
        <begin position="50"/>
        <end position="138"/>
    </location>
</feature>
<dbReference type="InterPro" id="IPR015919">
    <property type="entry name" value="Cadherin-like_sf"/>
</dbReference>
<feature type="chain" id="PRO_5046487148" evidence="7">
    <location>
        <begin position="23"/>
        <end position="237"/>
    </location>
</feature>
<evidence type="ECO:0000256" key="3">
    <source>
        <dbReference type="ARBA" id="ARBA00022989"/>
    </source>
</evidence>
<evidence type="ECO:0000256" key="5">
    <source>
        <dbReference type="PROSITE-ProRule" id="PRU00043"/>
    </source>
</evidence>
<evidence type="ECO:0000256" key="7">
    <source>
        <dbReference type="SAM" id="SignalP"/>
    </source>
</evidence>
<sequence>MPKGTLGTCLIVALCLFQGCDAVLIDWSEPGAINTSSGTITIATANGAHENITAGTALFNATATANGTVSYELVDDASGKGTIVPATGVVSLATGQSLDYETAMTLVFIVKGTDATDSSAGTATITLPIIDLNEAPVYTKAQQDNVCVADKSIAAGNNSTGFAYGTDGSLKVATNKTLDQRTTATYTLVLHAIDDGTPALTGSTTVTVNVKSTCNAAGAFGTLFISVLLTVIVSFLL</sequence>
<keyword evidence="3 6" id="KW-1133">Transmembrane helix</keyword>
<dbReference type="EMBL" id="CP111018">
    <property type="protein sequence ID" value="WAR10283.1"/>
    <property type="molecule type" value="Genomic_DNA"/>
</dbReference>
<dbReference type="PROSITE" id="PS50268">
    <property type="entry name" value="CADHERIN_2"/>
    <property type="match status" value="2"/>
</dbReference>
<dbReference type="PANTHER" id="PTHR24028:SF328">
    <property type="entry name" value="CADHERIN-3"/>
    <property type="match status" value="1"/>
</dbReference>
<keyword evidence="10" id="KW-1185">Reference proteome</keyword>
<feature type="domain" description="Cadherin" evidence="8">
    <location>
        <begin position="162"/>
        <end position="220"/>
    </location>
</feature>
<evidence type="ECO:0000256" key="1">
    <source>
        <dbReference type="ARBA" id="ARBA00004167"/>
    </source>
</evidence>
<accession>A0ABY7ENU2</accession>
<dbReference type="CDD" id="cd11304">
    <property type="entry name" value="Cadherin_repeat"/>
    <property type="match status" value="2"/>
</dbReference>
<evidence type="ECO:0000313" key="9">
    <source>
        <dbReference type="EMBL" id="WAR10283.1"/>
    </source>
</evidence>
<feature type="transmembrane region" description="Helical" evidence="6">
    <location>
        <begin position="216"/>
        <end position="236"/>
    </location>
</feature>
<reference evidence="9" key="1">
    <citation type="submission" date="2022-11" db="EMBL/GenBank/DDBJ databases">
        <title>Centuries of genome instability and evolution in soft-shell clam transmissible cancer (bioRxiv).</title>
        <authorList>
            <person name="Hart S.F.M."/>
            <person name="Yonemitsu M.A."/>
            <person name="Giersch R.M."/>
            <person name="Beal B.F."/>
            <person name="Arriagada G."/>
            <person name="Davis B.W."/>
            <person name="Ostrander E.A."/>
            <person name="Goff S.P."/>
            <person name="Metzger M.J."/>
        </authorList>
    </citation>
    <scope>NUCLEOTIDE SEQUENCE</scope>
    <source>
        <strain evidence="9">MELC-2E11</strain>
        <tissue evidence="9">Siphon/mantle</tissue>
    </source>
</reference>
<name>A0ABY7ENU2_MYAAR</name>
<gene>
    <name evidence="9" type="ORF">MAR_035359</name>
</gene>
<evidence type="ECO:0000256" key="4">
    <source>
        <dbReference type="ARBA" id="ARBA00023180"/>
    </source>
</evidence>